<proteinExistence type="predicted"/>
<name>A0A845BJI6_9NEIS</name>
<gene>
    <name evidence="3" type="ORF">GQF02_00240</name>
</gene>
<feature type="compositionally biased region" description="Polar residues" evidence="1">
    <location>
        <begin position="10"/>
        <end position="20"/>
    </location>
</feature>
<keyword evidence="2" id="KW-1133">Transmembrane helix</keyword>
<organism evidence="3 4">
    <name type="scientific">Craterilacuibacter sinensis</name>
    <dbReference type="NCBI Taxonomy" id="2686017"/>
    <lineage>
        <taxon>Bacteria</taxon>
        <taxon>Pseudomonadati</taxon>
        <taxon>Pseudomonadota</taxon>
        <taxon>Betaproteobacteria</taxon>
        <taxon>Neisseriales</taxon>
        <taxon>Neisseriaceae</taxon>
        <taxon>Craterilacuibacter</taxon>
    </lineage>
</organism>
<evidence type="ECO:0000313" key="3">
    <source>
        <dbReference type="EMBL" id="MXR35428.1"/>
    </source>
</evidence>
<keyword evidence="2" id="KW-0812">Transmembrane</keyword>
<accession>A0A845BJI6</accession>
<keyword evidence="4" id="KW-1185">Reference proteome</keyword>
<evidence type="ECO:0000256" key="2">
    <source>
        <dbReference type="SAM" id="Phobius"/>
    </source>
</evidence>
<evidence type="ECO:0000313" key="4">
    <source>
        <dbReference type="Proteomes" id="UP000467214"/>
    </source>
</evidence>
<protein>
    <submittedName>
        <fullName evidence="3">DUF2802 domain-containing protein</fullName>
    </submittedName>
</protein>
<feature type="transmembrane region" description="Helical" evidence="2">
    <location>
        <begin position="42"/>
        <end position="61"/>
    </location>
</feature>
<dbReference type="Proteomes" id="UP000467214">
    <property type="component" value="Unassembled WGS sequence"/>
</dbReference>
<sequence length="165" mass="18309">MGARHAFRRNASSANQQPCTGRLQQGRLTQPRWARQEVEVEIWLLLACLSVAVAALGWQVYRLRSAVRVADAHQIELQAQITRLQKDLHGLSARAPQVLVEPPRLVEPLKRRSDPPPSSELSSPYNQAIELARHGLSAGEVAERCGISRSEAELIVSLYRNSSTS</sequence>
<dbReference type="Pfam" id="PF10975">
    <property type="entry name" value="DUF2802"/>
    <property type="match status" value="1"/>
</dbReference>
<reference evidence="3 4" key="1">
    <citation type="submission" date="2019-12" db="EMBL/GenBank/DDBJ databases">
        <title>Neisseriaceae gen. nov. sp. Genome sequencing and assembly.</title>
        <authorList>
            <person name="Liu Z."/>
            <person name="Li A."/>
        </authorList>
    </citation>
    <scope>NUCLEOTIDE SEQUENCE [LARGE SCALE GENOMIC DNA]</scope>
    <source>
        <strain evidence="3 4">B2N2-7</strain>
    </source>
</reference>
<comment type="caution">
    <text evidence="3">The sequence shown here is derived from an EMBL/GenBank/DDBJ whole genome shotgun (WGS) entry which is preliminary data.</text>
</comment>
<keyword evidence="2" id="KW-0472">Membrane</keyword>
<evidence type="ECO:0000256" key="1">
    <source>
        <dbReference type="SAM" id="MobiDB-lite"/>
    </source>
</evidence>
<dbReference type="InterPro" id="IPR021244">
    <property type="entry name" value="DUF2802"/>
</dbReference>
<feature type="region of interest" description="Disordered" evidence="1">
    <location>
        <begin position="1"/>
        <end position="20"/>
    </location>
</feature>
<feature type="region of interest" description="Disordered" evidence="1">
    <location>
        <begin position="104"/>
        <end position="124"/>
    </location>
</feature>
<dbReference type="AlphaFoldDB" id="A0A845BJI6"/>
<dbReference type="EMBL" id="WSSB01000001">
    <property type="protein sequence ID" value="MXR35428.1"/>
    <property type="molecule type" value="Genomic_DNA"/>
</dbReference>